<evidence type="ECO:0000256" key="3">
    <source>
        <dbReference type="ARBA" id="ARBA00022679"/>
    </source>
</evidence>
<dbReference type="EMBL" id="CADCUQ010000173">
    <property type="protein sequence ID" value="CAA9381615.1"/>
    <property type="molecule type" value="Genomic_DNA"/>
</dbReference>
<name>A0A6J4N9L4_9BACT</name>
<feature type="domain" description="Methyltransferase type 11" evidence="5">
    <location>
        <begin position="62"/>
        <end position="149"/>
    </location>
</feature>
<dbReference type="Gene3D" id="3.40.50.150">
    <property type="entry name" value="Vaccinia Virus protein VP39"/>
    <property type="match status" value="1"/>
</dbReference>
<evidence type="ECO:0000256" key="1">
    <source>
        <dbReference type="ARBA" id="ARBA00008361"/>
    </source>
</evidence>
<proteinExistence type="inferred from homology"/>
<evidence type="ECO:0000313" key="6">
    <source>
        <dbReference type="EMBL" id="CAA9381615.1"/>
    </source>
</evidence>
<organism evidence="6">
    <name type="scientific">uncultured Phycisphaerae bacterium</name>
    <dbReference type="NCBI Taxonomy" id="904963"/>
    <lineage>
        <taxon>Bacteria</taxon>
        <taxon>Pseudomonadati</taxon>
        <taxon>Planctomycetota</taxon>
        <taxon>Phycisphaerae</taxon>
        <taxon>environmental samples</taxon>
    </lineage>
</organism>
<feature type="non-terminal residue" evidence="6">
    <location>
        <position position="150"/>
    </location>
</feature>
<gene>
    <name evidence="6" type="ORF">AVDCRST_MAG64-676</name>
</gene>
<dbReference type="InterPro" id="IPR051052">
    <property type="entry name" value="Diverse_substrate_MTase"/>
</dbReference>
<dbReference type="AlphaFoldDB" id="A0A6J4N9L4"/>
<dbReference type="PANTHER" id="PTHR44942">
    <property type="entry name" value="METHYLTRANSF_11 DOMAIN-CONTAINING PROTEIN"/>
    <property type="match status" value="1"/>
</dbReference>
<reference evidence="6" key="1">
    <citation type="submission" date="2020-02" db="EMBL/GenBank/DDBJ databases">
        <authorList>
            <person name="Meier V. D."/>
        </authorList>
    </citation>
    <scope>NUCLEOTIDE SEQUENCE</scope>
    <source>
        <strain evidence="6">AVDCRST_MAG64</strain>
    </source>
</reference>
<keyword evidence="2 6" id="KW-0489">Methyltransferase</keyword>
<dbReference type="InterPro" id="IPR029063">
    <property type="entry name" value="SAM-dependent_MTases_sf"/>
</dbReference>
<dbReference type="InterPro" id="IPR013216">
    <property type="entry name" value="Methyltransf_11"/>
</dbReference>
<evidence type="ECO:0000256" key="4">
    <source>
        <dbReference type="SAM" id="MobiDB-lite"/>
    </source>
</evidence>
<dbReference type="CDD" id="cd02440">
    <property type="entry name" value="AdoMet_MTases"/>
    <property type="match status" value="1"/>
</dbReference>
<dbReference type="GO" id="GO:0008757">
    <property type="term" value="F:S-adenosylmethionine-dependent methyltransferase activity"/>
    <property type="evidence" value="ECO:0007669"/>
    <property type="project" value="InterPro"/>
</dbReference>
<comment type="similarity">
    <text evidence="1">Belongs to the methyltransferase superfamily.</text>
</comment>
<evidence type="ECO:0000259" key="5">
    <source>
        <dbReference type="Pfam" id="PF08241"/>
    </source>
</evidence>
<dbReference type="Pfam" id="PF08241">
    <property type="entry name" value="Methyltransf_11"/>
    <property type="match status" value="1"/>
</dbReference>
<protein>
    <submittedName>
        <fullName evidence="6">Putative methyltransferase</fullName>
    </submittedName>
</protein>
<evidence type="ECO:0000256" key="2">
    <source>
        <dbReference type="ARBA" id="ARBA00022603"/>
    </source>
</evidence>
<dbReference type="GO" id="GO:0032259">
    <property type="term" value="P:methylation"/>
    <property type="evidence" value="ECO:0007669"/>
    <property type="project" value="UniProtKB-KW"/>
</dbReference>
<keyword evidence="3 6" id="KW-0808">Transferase</keyword>
<sequence>MSEPMEARGASGRAGTGTGPDPRDRFSDRVDAYVRHRPTYPREVVESLRSDGLLQPGATVADVGSGTGISSALFLAAGCTVYGVEPNAAMRAAAERTLARRHEIPAAPPRALGASGSTAFHSVAGSAEATTLPDASVDLAVAGQAFHWFD</sequence>
<feature type="region of interest" description="Disordered" evidence="4">
    <location>
        <begin position="1"/>
        <end position="29"/>
    </location>
</feature>
<accession>A0A6J4N9L4</accession>
<dbReference type="PANTHER" id="PTHR44942:SF4">
    <property type="entry name" value="METHYLTRANSFERASE TYPE 11 DOMAIN-CONTAINING PROTEIN"/>
    <property type="match status" value="1"/>
</dbReference>
<dbReference type="SUPFAM" id="SSF53335">
    <property type="entry name" value="S-adenosyl-L-methionine-dependent methyltransferases"/>
    <property type="match status" value="1"/>
</dbReference>